<feature type="repeat" description="ANK" evidence="3">
    <location>
        <begin position="284"/>
        <end position="317"/>
    </location>
</feature>
<dbReference type="SMR" id="A0A7M7Q5M1"/>
<dbReference type="PROSITE" id="PS50088">
    <property type="entry name" value="ANK_REPEAT"/>
    <property type="match status" value="4"/>
</dbReference>
<dbReference type="SMART" id="SM00248">
    <property type="entry name" value="ANK"/>
    <property type="match status" value="8"/>
</dbReference>
<evidence type="ECO:0000313" key="5">
    <source>
        <dbReference type="Proteomes" id="UP000002358"/>
    </source>
</evidence>
<evidence type="ECO:0000256" key="1">
    <source>
        <dbReference type="ARBA" id="ARBA00022737"/>
    </source>
</evidence>
<accession>A0A7M7Q5M1</accession>
<dbReference type="InParanoid" id="A0A7M7Q5M1"/>
<dbReference type="GO" id="GO:0005737">
    <property type="term" value="C:cytoplasm"/>
    <property type="evidence" value="ECO:0007669"/>
    <property type="project" value="TreeGrafter"/>
</dbReference>
<dbReference type="PROSITE" id="PS50297">
    <property type="entry name" value="ANK_REP_REGION"/>
    <property type="match status" value="3"/>
</dbReference>
<feature type="repeat" description="ANK" evidence="3">
    <location>
        <begin position="251"/>
        <end position="283"/>
    </location>
</feature>
<dbReference type="InterPro" id="IPR002110">
    <property type="entry name" value="Ankyrin_rpt"/>
</dbReference>
<protein>
    <recommendedName>
        <fullName evidence="6">Ankyrin repeat protein</fullName>
    </recommendedName>
</protein>
<feature type="repeat" description="ANK" evidence="3">
    <location>
        <begin position="178"/>
        <end position="211"/>
    </location>
</feature>
<keyword evidence="2 3" id="KW-0040">ANK repeat</keyword>
<dbReference type="Pfam" id="PF12796">
    <property type="entry name" value="Ank_2"/>
    <property type="match status" value="1"/>
</dbReference>
<dbReference type="OrthoDB" id="539213at2759"/>
<proteinExistence type="predicted"/>
<dbReference type="Proteomes" id="UP000002358">
    <property type="component" value="Chromosome 2"/>
</dbReference>
<evidence type="ECO:0008006" key="6">
    <source>
        <dbReference type="Google" id="ProtNLM"/>
    </source>
</evidence>
<dbReference type="Gene3D" id="1.25.40.20">
    <property type="entry name" value="Ankyrin repeat-containing domain"/>
    <property type="match status" value="3"/>
</dbReference>
<evidence type="ECO:0000256" key="3">
    <source>
        <dbReference type="PROSITE-ProRule" id="PRU00023"/>
    </source>
</evidence>
<dbReference type="AlphaFoldDB" id="A0A7M7Q5M1"/>
<keyword evidence="5" id="KW-1185">Reference proteome</keyword>
<keyword evidence="1" id="KW-0677">Repeat</keyword>
<evidence type="ECO:0000256" key="2">
    <source>
        <dbReference type="ARBA" id="ARBA00023043"/>
    </source>
</evidence>
<dbReference type="Pfam" id="PF13857">
    <property type="entry name" value="Ank_5"/>
    <property type="match status" value="1"/>
</dbReference>
<dbReference type="PANTHER" id="PTHR24198:SF165">
    <property type="entry name" value="ANKYRIN REPEAT-CONTAINING PROTEIN-RELATED"/>
    <property type="match status" value="1"/>
</dbReference>
<sequence>MDTRTKSIKSFDRRLHQGLTGIFRSLNKYQIEKFLREPEKAHKNSKIKSILKQDRLNRSHFSQDEFERLSLLWIAALGGYTDSAEYLVRAGADVNQPFGCRRHELLSEESTILNLLIQMDDNTSSSERLIRLIVDHGANLESQDDRGRTILHHAVKLESKLIEFFLRKGANANAADNGGVTPVLIAASIKKSAELISLLMKYGADITAKDSKNRNALHYLAMQLRLTNDENVDLPRALIENGVSLDDEDYIGEKPIQTAASTGKNELVNIFLDHGADVNAQTKDGSSLLSMAVRYSHNAELTETLVKRGANISLRDSNGRTALHAACLALFNPNMEMNIRILLSAGADVLEEDNEGCTPFSLIDRFERENSSVRLLIKILALKKACLPGINLKDESIIEQYSEMSSYYRQCIEEIDQMKLTKVVWSCSFFDILKKRQCQIAEFMRNPEFERKFRLFDLTRFPTYAEDVVRAFMRAQQCYESMLDQEDLINEAFYNMLPWVLGRKMVKFLCQCCENAK</sequence>
<dbReference type="EnsemblMetazoa" id="XM_031924280">
    <property type="protein sequence ID" value="XP_031780140"/>
    <property type="gene ID" value="LOC116416345"/>
</dbReference>
<organism evidence="4 5">
    <name type="scientific">Nasonia vitripennis</name>
    <name type="common">Parasitic wasp</name>
    <dbReference type="NCBI Taxonomy" id="7425"/>
    <lineage>
        <taxon>Eukaryota</taxon>
        <taxon>Metazoa</taxon>
        <taxon>Ecdysozoa</taxon>
        <taxon>Arthropoda</taxon>
        <taxon>Hexapoda</taxon>
        <taxon>Insecta</taxon>
        <taxon>Pterygota</taxon>
        <taxon>Neoptera</taxon>
        <taxon>Endopterygota</taxon>
        <taxon>Hymenoptera</taxon>
        <taxon>Apocrita</taxon>
        <taxon>Proctotrupomorpha</taxon>
        <taxon>Chalcidoidea</taxon>
        <taxon>Pteromalidae</taxon>
        <taxon>Pteromalinae</taxon>
        <taxon>Nasonia</taxon>
    </lineage>
</organism>
<feature type="repeat" description="ANK" evidence="3">
    <location>
        <begin position="318"/>
        <end position="354"/>
    </location>
</feature>
<dbReference type="PANTHER" id="PTHR24198">
    <property type="entry name" value="ANKYRIN REPEAT AND PROTEIN KINASE DOMAIN-CONTAINING PROTEIN"/>
    <property type="match status" value="1"/>
</dbReference>
<dbReference type="GeneID" id="116416345"/>
<dbReference type="InterPro" id="IPR036770">
    <property type="entry name" value="Ankyrin_rpt-contain_sf"/>
</dbReference>
<evidence type="ECO:0000313" key="4">
    <source>
        <dbReference type="EnsemblMetazoa" id="XP_031780140"/>
    </source>
</evidence>
<reference evidence="4" key="1">
    <citation type="submission" date="2021-01" db="UniProtKB">
        <authorList>
            <consortium name="EnsemblMetazoa"/>
        </authorList>
    </citation>
    <scope>IDENTIFICATION</scope>
</reference>
<name>A0A7M7Q5M1_NASVI</name>
<dbReference type="SUPFAM" id="SSF48403">
    <property type="entry name" value="Ankyrin repeat"/>
    <property type="match status" value="1"/>
</dbReference>
<dbReference type="RefSeq" id="XP_031780140.1">
    <property type="nucleotide sequence ID" value="XM_031924280.1"/>
</dbReference>
<dbReference type="KEGG" id="nvi:116416345"/>
<dbReference type="Pfam" id="PF00023">
    <property type="entry name" value="Ank"/>
    <property type="match status" value="2"/>
</dbReference>